<dbReference type="PANTHER" id="PTHR11709:SF511">
    <property type="entry name" value="LACCASE"/>
    <property type="match status" value="1"/>
</dbReference>
<dbReference type="Pfam" id="PF07731">
    <property type="entry name" value="Cu-oxidase_2"/>
    <property type="match status" value="1"/>
</dbReference>
<feature type="domain" description="Plastocyanin-like" evidence="6">
    <location>
        <begin position="215"/>
        <end position="282"/>
    </location>
</feature>
<dbReference type="InterPro" id="IPR011706">
    <property type="entry name" value="Cu-oxidase_C"/>
</dbReference>
<keyword evidence="5" id="KW-0732">Signal</keyword>
<keyword evidence="3" id="KW-1015">Disulfide bond</keyword>
<dbReference type="InterPro" id="IPR008972">
    <property type="entry name" value="Cupredoxin"/>
</dbReference>
<dbReference type="InterPro" id="IPR001117">
    <property type="entry name" value="Cu-oxidase_2nd"/>
</dbReference>
<name>A0AAD4M302_9AGAM</name>
<dbReference type="Proteomes" id="UP001203297">
    <property type="component" value="Unassembled WGS sequence"/>
</dbReference>
<keyword evidence="2" id="KW-0186">Copper</keyword>
<evidence type="ECO:0000259" key="6">
    <source>
        <dbReference type="Pfam" id="PF00394"/>
    </source>
</evidence>
<accession>A0AAD4M302</accession>
<feature type="chain" id="PRO_5042210875" evidence="5">
    <location>
        <begin position="20"/>
        <end position="556"/>
    </location>
</feature>
<keyword evidence="10" id="KW-1185">Reference proteome</keyword>
<evidence type="ECO:0000259" key="8">
    <source>
        <dbReference type="Pfam" id="PF07732"/>
    </source>
</evidence>
<dbReference type="CDD" id="cd13903">
    <property type="entry name" value="CuRO_3_Tv-LCC_like"/>
    <property type="match status" value="1"/>
</dbReference>
<reference evidence="9" key="1">
    <citation type="journal article" date="2022" name="New Phytol.">
        <title>Evolutionary transition to the ectomycorrhizal habit in the genomes of a hyperdiverse lineage of mushroom-forming fungi.</title>
        <authorList>
            <person name="Looney B."/>
            <person name="Miyauchi S."/>
            <person name="Morin E."/>
            <person name="Drula E."/>
            <person name="Courty P.E."/>
            <person name="Kohler A."/>
            <person name="Kuo A."/>
            <person name="LaButti K."/>
            <person name="Pangilinan J."/>
            <person name="Lipzen A."/>
            <person name="Riley R."/>
            <person name="Andreopoulos W."/>
            <person name="He G."/>
            <person name="Johnson J."/>
            <person name="Nolan M."/>
            <person name="Tritt A."/>
            <person name="Barry K.W."/>
            <person name="Grigoriev I.V."/>
            <person name="Nagy L.G."/>
            <person name="Hibbett D."/>
            <person name="Henrissat B."/>
            <person name="Matheny P.B."/>
            <person name="Labbe J."/>
            <person name="Martin F.M."/>
        </authorList>
    </citation>
    <scope>NUCLEOTIDE SEQUENCE</scope>
    <source>
        <strain evidence="9">BPL690</strain>
    </source>
</reference>
<organism evidence="9 10">
    <name type="scientific">Multifurca ochricompacta</name>
    <dbReference type="NCBI Taxonomy" id="376703"/>
    <lineage>
        <taxon>Eukaryota</taxon>
        <taxon>Fungi</taxon>
        <taxon>Dikarya</taxon>
        <taxon>Basidiomycota</taxon>
        <taxon>Agaricomycotina</taxon>
        <taxon>Agaricomycetes</taxon>
        <taxon>Russulales</taxon>
        <taxon>Russulaceae</taxon>
        <taxon>Multifurca</taxon>
    </lineage>
</organism>
<sequence>MGLLSTFFLLATLSGFAFSSIGPIAHLSIANKVISPDGYTRAAVLAGGSFPGPLIKGRKGSEFSINVTDALTDTSMDLSTSIHWHGIFQQHTNYVDGVSFVTQCPIVPKESFVYKFTPVNQAGTYWYHSHFKNQYCDGLRGPLVIYDPNDPHRQLYDIDNDRSVITLSDWYHYVSTVAPTINVANSTLINGKGRYSGGPTNVSLAEVYVHHGKRHELTVIEVDGQNVQPLLVDSLQIFAGQRYSVILHANQSIGNYWIRALPNISGANYTNLTNLAILHYDRAPNQNPLTDPTTDIPTSVLALNETDLHPLVPQSVPGEPVAGGADININLNVSLVAPLNLHQTDRAHRNSIPRTTADLSGAKKASDLLPSGSIYGLAPNKSVEITIPAGAAGGPHPVHLHGHAFHVVRSAGNSTYNFDNPVIRDVVSIGNASTNDNVTIRFFTDNPGPWFLHCHIDWHLNELAITLNSDWMRFRADESMVPPEVSQWCSLKMSLTSRPRILRRMPGRIFAQLTTPSLTRRGTPDHSLHRVWNPLKLLPFTFPLAHGYLHFSDYHT</sequence>
<feature type="domain" description="Plastocyanin-like" evidence="7">
    <location>
        <begin position="358"/>
        <end position="461"/>
    </location>
</feature>
<dbReference type="AlphaFoldDB" id="A0AAD4M302"/>
<evidence type="ECO:0000256" key="1">
    <source>
        <dbReference type="ARBA" id="ARBA00010609"/>
    </source>
</evidence>
<dbReference type="FunFam" id="2.60.40.420:FF:000045">
    <property type="entry name" value="Laccase 2"/>
    <property type="match status" value="1"/>
</dbReference>
<evidence type="ECO:0000313" key="10">
    <source>
        <dbReference type="Proteomes" id="UP001203297"/>
    </source>
</evidence>
<comment type="similarity">
    <text evidence="1">Belongs to the multicopper oxidase family.</text>
</comment>
<evidence type="ECO:0000256" key="5">
    <source>
        <dbReference type="SAM" id="SignalP"/>
    </source>
</evidence>
<dbReference type="EMBL" id="WTXG01000034">
    <property type="protein sequence ID" value="KAI0297808.1"/>
    <property type="molecule type" value="Genomic_DNA"/>
</dbReference>
<dbReference type="Pfam" id="PF07732">
    <property type="entry name" value="Cu-oxidase_3"/>
    <property type="match status" value="1"/>
</dbReference>
<dbReference type="SUPFAM" id="SSF49503">
    <property type="entry name" value="Cupredoxins"/>
    <property type="match status" value="3"/>
</dbReference>
<evidence type="ECO:0000256" key="3">
    <source>
        <dbReference type="ARBA" id="ARBA00023157"/>
    </source>
</evidence>
<dbReference type="Pfam" id="PF00394">
    <property type="entry name" value="Cu-oxidase"/>
    <property type="match status" value="1"/>
</dbReference>
<comment type="caution">
    <text evidence="9">The sequence shown here is derived from an EMBL/GenBank/DDBJ whole genome shotgun (WGS) entry which is preliminary data.</text>
</comment>
<evidence type="ECO:0000313" key="9">
    <source>
        <dbReference type="EMBL" id="KAI0297808.1"/>
    </source>
</evidence>
<evidence type="ECO:0000256" key="2">
    <source>
        <dbReference type="ARBA" id="ARBA00023008"/>
    </source>
</evidence>
<dbReference type="GO" id="GO:0016491">
    <property type="term" value="F:oxidoreductase activity"/>
    <property type="evidence" value="ECO:0007669"/>
    <property type="project" value="InterPro"/>
</dbReference>
<proteinExistence type="inferred from homology"/>
<feature type="domain" description="Plastocyanin-like" evidence="8">
    <location>
        <begin position="30"/>
        <end position="149"/>
    </location>
</feature>
<evidence type="ECO:0000259" key="7">
    <source>
        <dbReference type="Pfam" id="PF07731"/>
    </source>
</evidence>
<evidence type="ECO:0000256" key="4">
    <source>
        <dbReference type="ARBA" id="ARBA00023180"/>
    </source>
</evidence>
<dbReference type="PANTHER" id="PTHR11709">
    <property type="entry name" value="MULTI-COPPER OXIDASE"/>
    <property type="match status" value="1"/>
</dbReference>
<dbReference type="Gene3D" id="2.60.40.420">
    <property type="entry name" value="Cupredoxins - blue copper proteins"/>
    <property type="match status" value="4"/>
</dbReference>
<dbReference type="InterPro" id="IPR011707">
    <property type="entry name" value="Cu-oxidase-like_N"/>
</dbReference>
<dbReference type="InterPro" id="IPR045087">
    <property type="entry name" value="Cu-oxidase_fam"/>
</dbReference>
<keyword evidence="4" id="KW-0325">Glycoprotein</keyword>
<feature type="signal peptide" evidence="5">
    <location>
        <begin position="1"/>
        <end position="19"/>
    </location>
</feature>
<dbReference type="GO" id="GO:0005507">
    <property type="term" value="F:copper ion binding"/>
    <property type="evidence" value="ECO:0007669"/>
    <property type="project" value="InterPro"/>
</dbReference>
<protein>
    <submittedName>
        <fullName evidence="9">Laccase</fullName>
    </submittedName>
</protein>
<gene>
    <name evidence="9" type="ORF">B0F90DRAFT_1918632</name>
</gene>